<organism evidence="3 4">
    <name type="scientific">Pavo cristatus</name>
    <name type="common">Indian peafowl</name>
    <name type="synonym">Blue peafowl</name>
    <dbReference type="NCBI Taxonomy" id="9049"/>
    <lineage>
        <taxon>Eukaryota</taxon>
        <taxon>Metazoa</taxon>
        <taxon>Chordata</taxon>
        <taxon>Craniata</taxon>
        <taxon>Vertebrata</taxon>
        <taxon>Euteleostomi</taxon>
        <taxon>Archelosauria</taxon>
        <taxon>Archosauria</taxon>
        <taxon>Dinosauria</taxon>
        <taxon>Saurischia</taxon>
        <taxon>Theropoda</taxon>
        <taxon>Coelurosauria</taxon>
        <taxon>Aves</taxon>
        <taxon>Neognathae</taxon>
        <taxon>Galloanserae</taxon>
        <taxon>Galliformes</taxon>
        <taxon>Phasianidae</taxon>
        <taxon>Phasianinae</taxon>
        <taxon>Pavo</taxon>
    </lineage>
</organism>
<evidence type="ECO:0000256" key="1">
    <source>
        <dbReference type="ARBA" id="ARBA00023157"/>
    </source>
</evidence>
<dbReference type="AlphaFoldDB" id="A0A8C9G503"/>
<evidence type="ECO:0000313" key="3">
    <source>
        <dbReference type="Ensembl" id="ENSPSTP00000023519.1"/>
    </source>
</evidence>
<sequence>MVTPTVSKAGCSYPRVPYPTNVPSSFFIVLQTTFGLQLQIQIVPLMQLFINLDPSQKGQTCGNQSVVGNVLEFANSWKVSSTCPNANQTKDPCTANPYRKSWAQKQCSIITSEVFAKCHSQVEPNEYYQACVDDACACDTGGDCECFCTAVAAYAQACNELDICISWRTPSICPLFCDYYNPQGECEWHYKPCGAPCMKTCNNPSGKCLHELRGLEGKHSYAYLILLTKKIKE</sequence>
<proteinExistence type="predicted"/>
<dbReference type="PANTHER" id="PTHR11339:SF408">
    <property type="entry name" value="MUCIN-5B"/>
    <property type="match status" value="1"/>
</dbReference>
<protein>
    <recommendedName>
        <fullName evidence="2">VWF/SSPO/Zonadhesin-like cysteine-rich domain-containing protein</fullName>
    </recommendedName>
</protein>
<evidence type="ECO:0000313" key="4">
    <source>
        <dbReference type="Proteomes" id="UP000694428"/>
    </source>
</evidence>
<dbReference type="SMART" id="SM00832">
    <property type="entry name" value="C8"/>
    <property type="match status" value="1"/>
</dbReference>
<keyword evidence="1" id="KW-1015">Disulfide bond</keyword>
<dbReference type="Pfam" id="PF25962">
    <property type="entry name" value="TIL_OTOGL_Mucin"/>
    <property type="match status" value="1"/>
</dbReference>
<dbReference type="Pfam" id="PF08742">
    <property type="entry name" value="C8"/>
    <property type="match status" value="1"/>
</dbReference>
<dbReference type="InterPro" id="IPR050780">
    <property type="entry name" value="Mucin_vWF_Thrombospondin_sf"/>
</dbReference>
<dbReference type="GO" id="GO:0031012">
    <property type="term" value="C:extracellular matrix"/>
    <property type="evidence" value="ECO:0007669"/>
    <property type="project" value="TreeGrafter"/>
</dbReference>
<name>A0A8C9G503_PAVCR</name>
<reference evidence="3" key="1">
    <citation type="submission" date="2025-08" db="UniProtKB">
        <authorList>
            <consortium name="Ensembl"/>
        </authorList>
    </citation>
    <scope>IDENTIFICATION</scope>
</reference>
<dbReference type="Proteomes" id="UP000694428">
    <property type="component" value="Unplaced"/>
</dbReference>
<keyword evidence="4" id="KW-1185">Reference proteome</keyword>
<dbReference type="PANTHER" id="PTHR11339">
    <property type="entry name" value="EXTRACELLULAR MATRIX GLYCOPROTEIN RELATED"/>
    <property type="match status" value="1"/>
</dbReference>
<dbReference type="InterPro" id="IPR058753">
    <property type="entry name" value="TIL_OTOGL_Mucin"/>
</dbReference>
<accession>A0A8C9G503</accession>
<evidence type="ECO:0000259" key="2">
    <source>
        <dbReference type="SMART" id="SM00832"/>
    </source>
</evidence>
<dbReference type="InterPro" id="IPR014853">
    <property type="entry name" value="VWF/SSPO/ZAN-like_Cys-rich_dom"/>
</dbReference>
<dbReference type="Ensembl" id="ENSPSTT00000024746.1">
    <property type="protein sequence ID" value="ENSPSTP00000023519.1"/>
    <property type="gene ID" value="ENSPSTG00000017309.1"/>
</dbReference>
<reference evidence="3" key="2">
    <citation type="submission" date="2025-09" db="UniProtKB">
        <authorList>
            <consortium name="Ensembl"/>
        </authorList>
    </citation>
    <scope>IDENTIFICATION</scope>
</reference>
<feature type="domain" description="VWF/SSPO/Zonadhesin-like cysteine-rich" evidence="2">
    <location>
        <begin position="100"/>
        <end position="174"/>
    </location>
</feature>
<dbReference type="GO" id="GO:0005615">
    <property type="term" value="C:extracellular space"/>
    <property type="evidence" value="ECO:0007669"/>
    <property type="project" value="TreeGrafter"/>
</dbReference>